<gene>
    <name evidence="1" type="ORF">D917_00527</name>
</gene>
<dbReference type="Proteomes" id="UP000243006">
    <property type="component" value="Unassembled WGS sequence"/>
</dbReference>
<dbReference type="AlphaFoldDB" id="A0A1Y3E784"/>
<protein>
    <submittedName>
        <fullName evidence="1">Uncharacterized protein</fullName>
    </submittedName>
</protein>
<evidence type="ECO:0000313" key="1">
    <source>
        <dbReference type="EMBL" id="OUC40994.1"/>
    </source>
</evidence>
<comment type="caution">
    <text evidence="1">The sequence shown here is derived from an EMBL/GenBank/DDBJ whole genome shotgun (WGS) entry which is preliminary data.</text>
</comment>
<evidence type="ECO:0000313" key="2">
    <source>
        <dbReference type="Proteomes" id="UP000243006"/>
    </source>
</evidence>
<name>A0A1Y3E784_9BILA</name>
<organism evidence="1 2">
    <name type="scientific">Trichinella nativa</name>
    <dbReference type="NCBI Taxonomy" id="6335"/>
    <lineage>
        <taxon>Eukaryota</taxon>
        <taxon>Metazoa</taxon>
        <taxon>Ecdysozoa</taxon>
        <taxon>Nematoda</taxon>
        <taxon>Enoplea</taxon>
        <taxon>Dorylaimia</taxon>
        <taxon>Trichinellida</taxon>
        <taxon>Trichinellidae</taxon>
        <taxon>Trichinella</taxon>
    </lineage>
</organism>
<sequence length="112" mass="12749">MKFWTLDGFDPNKILPQSVCYLLKEETAVACVHVKNPLQQPLQKVIFISKIHKVHHQMSIVHYGKDDIWALKYVVKLSKRYPGSRLAKALSLVAFGYAVTISSLTKVEVCLH</sequence>
<reference evidence="1 2" key="1">
    <citation type="submission" date="2015-04" db="EMBL/GenBank/DDBJ databases">
        <title>Draft genome of the roundworm Trichinella nativa.</title>
        <authorList>
            <person name="Mitreva M."/>
        </authorList>
    </citation>
    <scope>NUCLEOTIDE SEQUENCE [LARGE SCALE GENOMIC DNA]</scope>
    <source>
        <strain evidence="1 2">ISS45</strain>
    </source>
</reference>
<dbReference type="EMBL" id="LVZM01022040">
    <property type="protein sequence ID" value="OUC40994.1"/>
    <property type="molecule type" value="Genomic_DNA"/>
</dbReference>
<accession>A0A1Y3E784</accession>
<proteinExistence type="predicted"/>